<dbReference type="FunFam" id="3.40.1390.30:FF:000001">
    <property type="entry name" value="GTP cyclohydrolase 1 type 2"/>
    <property type="match status" value="1"/>
</dbReference>
<dbReference type="GO" id="GO:0046872">
    <property type="term" value="F:metal ion binding"/>
    <property type="evidence" value="ECO:0007669"/>
    <property type="project" value="UniProtKB-KW"/>
</dbReference>
<dbReference type="Gene3D" id="3.30.70.120">
    <property type="match status" value="1"/>
</dbReference>
<comment type="similarity">
    <text evidence="1">Belongs to the GTP cyclohydrolase I type 2/NIF3 family.</text>
</comment>
<dbReference type="InterPro" id="IPR015867">
    <property type="entry name" value="N-reg_PII/ATP_PRibTrfase_C"/>
</dbReference>
<name>X1LRK3_9ZZZZ</name>
<evidence type="ECO:0008006" key="4">
    <source>
        <dbReference type="Google" id="ProtNLM"/>
    </source>
</evidence>
<evidence type="ECO:0000256" key="1">
    <source>
        <dbReference type="ARBA" id="ARBA00006964"/>
    </source>
</evidence>
<organism evidence="3">
    <name type="scientific">marine sediment metagenome</name>
    <dbReference type="NCBI Taxonomy" id="412755"/>
    <lineage>
        <taxon>unclassified sequences</taxon>
        <taxon>metagenomes</taxon>
        <taxon>ecological metagenomes</taxon>
    </lineage>
</organism>
<dbReference type="Pfam" id="PF01784">
    <property type="entry name" value="DUF34_NIF3"/>
    <property type="match status" value="1"/>
</dbReference>
<dbReference type="InterPro" id="IPR036069">
    <property type="entry name" value="DUF34/NIF3_sf"/>
</dbReference>
<sequence>MKIKDIAERIEKIVPLKLAQDWDNVGLLIGDVQKKVKNILLTIDVTGEVVAEAQKLKTDLIVSYHPVIWDGLKKITSDGPSSTAYELIRRGIAVFSIHTALDAVTGGVNDGLAEIVGIEDGKPIGDYVDNPAGDNYKLVVFVPVESLANVSNAVFAAGAGAMGNYSNCGFSADGMGTFLPLEGSKSAIGKKGKLEKVLELRFETIVPAEKLDAVVTAMKNAHPYEMPAFDIIKLYNSQNKFGLGRIGKLAKPLRIEQII</sequence>
<accession>X1LRK3</accession>
<feature type="non-terminal residue" evidence="3">
    <location>
        <position position="259"/>
    </location>
</feature>
<dbReference type="Gene3D" id="3.40.1390.30">
    <property type="entry name" value="NIF3 (NGG1p interacting factor 3)-like"/>
    <property type="match status" value="1"/>
</dbReference>
<keyword evidence="2" id="KW-0479">Metal-binding</keyword>
<protein>
    <recommendedName>
        <fullName evidence="4">GTP cyclohydrolase 1 type 2 homolog</fullName>
    </recommendedName>
</protein>
<dbReference type="PANTHER" id="PTHR13799:SF14">
    <property type="entry name" value="GTP CYCLOHYDROLASE 1 TYPE 2 HOMOLOG"/>
    <property type="match status" value="1"/>
</dbReference>
<dbReference type="EMBL" id="BARV01007225">
    <property type="protein sequence ID" value="GAI05015.1"/>
    <property type="molecule type" value="Genomic_DNA"/>
</dbReference>
<gene>
    <name evidence="3" type="ORF">S06H3_14749</name>
</gene>
<dbReference type="InterPro" id="IPR002678">
    <property type="entry name" value="DUF34/NIF3"/>
</dbReference>
<proteinExistence type="inferred from homology"/>
<dbReference type="GO" id="GO:0005737">
    <property type="term" value="C:cytoplasm"/>
    <property type="evidence" value="ECO:0007669"/>
    <property type="project" value="TreeGrafter"/>
</dbReference>
<dbReference type="PANTHER" id="PTHR13799">
    <property type="entry name" value="NGG1 INTERACTING FACTOR 3"/>
    <property type="match status" value="1"/>
</dbReference>
<evidence type="ECO:0000313" key="3">
    <source>
        <dbReference type="EMBL" id="GAI05015.1"/>
    </source>
</evidence>
<evidence type="ECO:0000256" key="2">
    <source>
        <dbReference type="ARBA" id="ARBA00022723"/>
    </source>
</evidence>
<dbReference type="SUPFAM" id="SSF102705">
    <property type="entry name" value="NIF3 (NGG1p interacting factor 3)-like"/>
    <property type="match status" value="1"/>
</dbReference>
<reference evidence="3" key="1">
    <citation type="journal article" date="2014" name="Front. Microbiol.">
        <title>High frequency of phylogenetically diverse reductive dehalogenase-homologous genes in deep subseafloor sedimentary metagenomes.</title>
        <authorList>
            <person name="Kawai M."/>
            <person name="Futagami T."/>
            <person name="Toyoda A."/>
            <person name="Takaki Y."/>
            <person name="Nishi S."/>
            <person name="Hori S."/>
            <person name="Arai W."/>
            <person name="Tsubouchi T."/>
            <person name="Morono Y."/>
            <person name="Uchiyama I."/>
            <person name="Ito T."/>
            <person name="Fujiyama A."/>
            <person name="Inagaki F."/>
            <person name="Takami H."/>
        </authorList>
    </citation>
    <scope>NUCLEOTIDE SEQUENCE</scope>
    <source>
        <strain evidence="3">Expedition CK06-06</strain>
    </source>
</reference>
<dbReference type="AlphaFoldDB" id="X1LRK3"/>
<comment type="caution">
    <text evidence="3">The sequence shown here is derived from an EMBL/GenBank/DDBJ whole genome shotgun (WGS) entry which is preliminary data.</text>
</comment>